<evidence type="ECO:0000313" key="7">
    <source>
        <dbReference type="Proteomes" id="UP000427281"/>
    </source>
</evidence>
<dbReference type="Pfam" id="PF22633">
    <property type="entry name" value="F5_F8_type_C_2"/>
    <property type="match status" value="1"/>
</dbReference>
<dbReference type="GO" id="GO:0009055">
    <property type="term" value="F:electron transfer activity"/>
    <property type="evidence" value="ECO:0007669"/>
    <property type="project" value="InterPro"/>
</dbReference>
<evidence type="ECO:0000256" key="4">
    <source>
        <dbReference type="SAM" id="MobiDB-lite"/>
    </source>
</evidence>
<evidence type="ECO:0000259" key="5">
    <source>
        <dbReference type="SMART" id="SM00607"/>
    </source>
</evidence>
<dbReference type="Pfam" id="PF07583">
    <property type="entry name" value="PSCyt2"/>
    <property type="match status" value="1"/>
</dbReference>
<dbReference type="PANTHER" id="PTHR35889:SF3">
    <property type="entry name" value="F-BOX DOMAIN-CONTAINING PROTEIN"/>
    <property type="match status" value="1"/>
</dbReference>
<protein>
    <submittedName>
        <fullName evidence="6">DUF1553 domain-containing protein</fullName>
    </submittedName>
</protein>
<dbReference type="SUPFAM" id="SSF46626">
    <property type="entry name" value="Cytochrome c"/>
    <property type="match status" value="1"/>
</dbReference>
<dbReference type="SMART" id="SM00607">
    <property type="entry name" value="FTP"/>
    <property type="match status" value="1"/>
</dbReference>
<organism evidence="6 7">
    <name type="scientific">Gimesia benthica</name>
    <dbReference type="NCBI Taxonomy" id="2608982"/>
    <lineage>
        <taxon>Bacteria</taxon>
        <taxon>Pseudomonadati</taxon>
        <taxon>Planctomycetota</taxon>
        <taxon>Planctomycetia</taxon>
        <taxon>Planctomycetales</taxon>
        <taxon>Planctomycetaceae</taxon>
        <taxon>Gimesia</taxon>
    </lineage>
</organism>
<dbReference type="Pfam" id="PF07635">
    <property type="entry name" value="PSCyt1"/>
    <property type="match status" value="1"/>
</dbReference>
<evidence type="ECO:0000256" key="3">
    <source>
        <dbReference type="ARBA" id="ARBA00023157"/>
    </source>
</evidence>
<feature type="compositionally biased region" description="Basic and acidic residues" evidence="4">
    <location>
        <begin position="1"/>
        <end position="11"/>
    </location>
</feature>
<evidence type="ECO:0000256" key="2">
    <source>
        <dbReference type="ARBA" id="ARBA00022837"/>
    </source>
</evidence>
<dbReference type="InterPro" id="IPR022655">
    <property type="entry name" value="DUF1553"/>
</dbReference>
<keyword evidence="3" id="KW-1015">Disulfide bond</keyword>
<keyword evidence="7" id="KW-1185">Reference proteome</keyword>
<sequence>MKVHTHVESLPENHFSGRNPLAQRARCECRPPADPSSKPNTPEIDFNRDIRPILSKNCFHCHGPDPETREAGLRLDERASAVMKLESDAHAIVPEDAAKSELFKRITSDDEYTVMPPPDVGEKLTDAQIAKIKAWIEQGAPYARHWSFIPPQRPALPEVKQQDWPANAIDRFILAKLEHAGLKPSPAADRYTLIRRLSFDLRGLPPTLDEVEQFVNDKSPDAYEKLVDRFLSDPAYGERWARKWLDLARYADSKGYGSDPLRMEIWRYRDWVINAFNQNMPFDQFTLEQLAGDMLPNPTLEQKVATAFHRNTMTNTEGGTDDEEFRVAAVRDRVDTTIQVWMGLTMGCAKCHTHKYDPITQKEYYQLYAIFNQTADTDKPTDEPTIAAPTPEMLQQTKRIETQIATLNQKLKTPTKELAAAQQKWESTLHAKPDWQTLKPTSVTSTAKTTQFAILDDGSILASGPAANENYTIETEIDAPAFKALRLEVLPDKSLAASGPGRAKDGNFVLSNIKVEMQPIKGKNKDAPAQGQFLRIEQQGKAKQILSLAEVQVFQGDKNIAGQGVATQSSTSHSAPAKLAIDGNTDGHFFNAKSTTHTNQEVQPWWELDLNSETPVERIQIWNRTDGSGDRLANFKVSLLDKDRKVVWQTIVAKAPNPSTTLSVSDRRVIPLKRALASHSQSGFPVSATLDPKSGSKTGWGIAPQFGKENSAYFFPDHGTAQPTGKQRLIVTLSHNYKDPQYALGHFRLSFTNDSQLEPRLKVPDDILAIVDTLSEARTPAQRDKLAAYYRGVAPLLKPTRDEIAKLQKAKPKYPQLPIMEELPADKQRKTHIMVRGSFLQPGDLVEPALLSSFNPAPKETPNNRIAVAKWLTDPANPLTARVAVNRYWSQLFGAGLVVTEEDFGTQGELPSHPQLLDWLATEFVENGWDMKALLKTIVMSNTYRQASTTEPIHIQKDPKNRLLSRGPRFRLSAEMIRDQALAVSGLLTKQVGGPSVYPVQPEGIWRAAFNGQRTWATSKDKDRYRRGLYTFWRRTVPYPSMATFDAPSREICTIRRINTNTPLQAMITMNDPVFIEISQALARRLYEEGGTTTESRIEYGLQLCLLRPPQPEQVQPLLELYESEKAYYAAHPEEAKQLLENPLHPLPEKYNPAELAAWTVIANVLLNMDGVLTKG</sequence>
<dbReference type="InterPro" id="IPR011429">
    <property type="entry name" value="Cyt_c_Planctomycete-type"/>
</dbReference>
<keyword evidence="2" id="KW-0106">Calcium</keyword>
<dbReference type="InterPro" id="IPR011444">
    <property type="entry name" value="DUF1549"/>
</dbReference>
<dbReference type="GO" id="GO:0020037">
    <property type="term" value="F:heme binding"/>
    <property type="evidence" value="ECO:0007669"/>
    <property type="project" value="InterPro"/>
</dbReference>
<evidence type="ECO:0000313" key="6">
    <source>
        <dbReference type="EMBL" id="QGQ27122.1"/>
    </source>
</evidence>
<dbReference type="Gene3D" id="2.60.120.260">
    <property type="entry name" value="Galactose-binding domain-like"/>
    <property type="match status" value="1"/>
</dbReference>
<feature type="region of interest" description="Disordered" evidence="4">
    <location>
        <begin position="1"/>
        <end position="46"/>
    </location>
</feature>
<dbReference type="Pfam" id="PF07587">
    <property type="entry name" value="PSD1"/>
    <property type="match status" value="1"/>
</dbReference>
<name>A0A6I6ANA2_9PLAN</name>
<proteinExistence type="predicted"/>
<dbReference type="Proteomes" id="UP000427281">
    <property type="component" value="Chromosome"/>
</dbReference>
<accession>A0A6I6ANA2</accession>
<dbReference type="Gene3D" id="1.10.760.10">
    <property type="entry name" value="Cytochrome c-like domain"/>
    <property type="match status" value="1"/>
</dbReference>
<dbReference type="GO" id="GO:0046872">
    <property type="term" value="F:metal ion binding"/>
    <property type="evidence" value="ECO:0007669"/>
    <property type="project" value="UniProtKB-KW"/>
</dbReference>
<dbReference type="SUPFAM" id="SSF49785">
    <property type="entry name" value="Galactose-binding domain-like"/>
    <property type="match status" value="1"/>
</dbReference>
<dbReference type="InterPro" id="IPR036909">
    <property type="entry name" value="Cyt_c-like_dom_sf"/>
</dbReference>
<evidence type="ECO:0000256" key="1">
    <source>
        <dbReference type="ARBA" id="ARBA00022723"/>
    </source>
</evidence>
<feature type="domain" description="Fucolectin tachylectin-4 pentraxin-1" evidence="5">
    <location>
        <begin position="557"/>
        <end position="687"/>
    </location>
</feature>
<keyword evidence="1" id="KW-0479">Metal-binding</keyword>
<dbReference type="InterPro" id="IPR008979">
    <property type="entry name" value="Galactose-bd-like_sf"/>
</dbReference>
<dbReference type="InterPro" id="IPR006585">
    <property type="entry name" value="FTP1"/>
</dbReference>
<dbReference type="KEGG" id="gim:F1728_27880"/>
<gene>
    <name evidence="6" type="ORF">F1728_27880</name>
</gene>
<dbReference type="AlphaFoldDB" id="A0A6I6ANA2"/>
<reference evidence="6 7" key="1">
    <citation type="submission" date="2019-09" db="EMBL/GenBank/DDBJ databases">
        <title>Gimesia benthica sp. nov., a novel bacterium isolated from deep-sea water of the Northwest Indian Ocean.</title>
        <authorList>
            <person name="Dai X."/>
        </authorList>
    </citation>
    <scope>NUCLEOTIDE SEQUENCE [LARGE SCALE GENOMIC DNA]</scope>
    <source>
        <strain evidence="6 7">E7</strain>
    </source>
</reference>
<dbReference type="EMBL" id="CP043930">
    <property type="protein sequence ID" value="QGQ27122.1"/>
    <property type="molecule type" value="Genomic_DNA"/>
</dbReference>
<dbReference type="PANTHER" id="PTHR35889">
    <property type="entry name" value="CYCLOINULO-OLIGOSACCHARIDE FRUCTANOTRANSFERASE-RELATED"/>
    <property type="match status" value="1"/>
</dbReference>